<dbReference type="Proteomes" id="UP000215694">
    <property type="component" value="Unassembled WGS sequence"/>
</dbReference>
<dbReference type="AlphaFoldDB" id="A0A371IZJ8"/>
<dbReference type="GO" id="GO:0005524">
    <property type="term" value="F:ATP binding"/>
    <property type="evidence" value="ECO:0007669"/>
    <property type="project" value="UniProtKB-KW"/>
</dbReference>
<evidence type="ECO:0000256" key="3">
    <source>
        <dbReference type="ARBA" id="ARBA00022801"/>
    </source>
</evidence>
<protein>
    <submittedName>
        <fullName evidence="9">PD-(D/E)XK nuclease family protein</fullName>
    </submittedName>
</protein>
<dbReference type="Gene3D" id="3.90.320.10">
    <property type="match status" value="1"/>
</dbReference>
<dbReference type="RefSeq" id="WP_094369287.1">
    <property type="nucleotide sequence ID" value="NZ_NOJY02000040.1"/>
</dbReference>
<feature type="domain" description="PD-(D/E)XK endonuclease-like" evidence="8">
    <location>
        <begin position="100"/>
        <end position="245"/>
    </location>
</feature>
<feature type="domain" description="PD-(D/E)XK endonuclease-like" evidence="8">
    <location>
        <begin position="11"/>
        <end position="64"/>
    </location>
</feature>
<dbReference type="GO" id="GO:0003677">
    <property type="term" value="F:DNA binding"/>
    <property type="evidence" value="ECO:0007669"/>
    <property type="project" value="UniProtKB-KW"/>
</dbReference>
<dbReference type="GO" id="GO:0004386">
    <property type="term" value="F:helicase activity"/>
    <property type="evidence" value="ECO:0007669"/>
    <property type="project" value="UniProtKB-KW"/>
</dbReference>
<dbReference type="EMBL" id="NOJY02000040">
    <property type="protein sequence ID" value="RDY25962.1"/>
    <property type="molecule type" value="Genomic_DNA"/>
</dbReference>
<keyword evidence="5" id="KW-0067">ATP-binding</keyword>
<keyword evidence="3" id="KW-0378">Hydrolase</keyword>
<sequence length="261" mass="31750">MNKKLKYFCYSQNSINTYKSCPTKFKYKYIDRINWKNNDIDSRDYYENLKLGRDFHLLCERYFSNISIGSYDNVPSKFIIWIEKIKKLIPIEEDKVYLPEYELRYNMNGDYLQAKYDLVVLGKNSIEIWDWKTESRKLDYKNVENRMQTVMYMFLAREIIPRIHNMSIESEDIKMKYYQPEFDNEPVTITYNNKKHENNKNKINTFINDIKRTEYERDKEPISNGLRLTKNKNHCKFCEFNKLCNGEEVHYSILEDEIYGT</sequence>
<keyword evidence="2" id="KW-0227">DNA damage</keyword>
<comment type="caution">
    <text evidence="9">The sequence shown here is derived from an EMBL/GenBank/DDBJ whole genome shotgun (WGS) entry which is preliminary data.</text>
</comment>
<evidence type="ECO:0000313" key="9">
    <source>
        <dbReference type="EMBL" id="RDY25962.1"/>
    </source>
</evidence>
<evidence type="ECO:0000256" key="5">
    <source>
        <dbReference type="ARBA" id="ARBA00022840"/>
    </source>
</evidence>
<dbReference type="OrthoDB" id="306181at2"/>
<organism evidence="9 10">
    <name type="scientific">Romboutsia weinsteinii</name>
    <dbReference type="NCBI Taxonomy" id="2020949"/>
    <lineage>
        <taxon>Bacteria</taxon>
        <taxon>Bacillati</taxon>
        <taxon>Bacillota</taxon>
        <taxon>Clostridia</taxon>
        <taxon>Peptostreptococcales</taxon>
        <taxon>Peptostreptococcaceae</taxon>
        <taxon>Romboutsia</taxon>
    </lineage>
</organism>
<accession>A0A371IZJ8</accession>
<keyword evidence="6" id="KW-0238">DNA-binding</keyword>
<gene>
    <name evidence="9" type="ORF">CHL78_015565</name>
</gene>
<dbReference type="GO" id="GO:0006281">
    <property type="term" value="P:DNA repair"/>
    <property type="evidence" value="ECO:0007669"/>
    <property type="project" value="UniProtKB-KW"/>
</dbReference>
<proteinExistence type="predicted"/>
<evidence type="ECO:0000313" key="10">
    <source>
        <dbReference type="Proteomes" id="UP000215694"/>
    </source>
</evidence>
<dbReference type="InterPro" id="IPR038726">
    <property type="entry name" value="PDDEXK_AddAB-type"/>
</dbReference>
<evidence type="ECO:0000256" key="7">
    <source>
        <dbReference type="ARBA" id="ARBA00023204"/>
    </source>
</evidence>
<evidence type="ECO:0000256" key="4">
    <source>
        <dbReference type="ARBA" id="ARBA00022806"/>
    </source>
</evidence>
<reference evidence="9 10" key="1">
    <citation type="journal article" date="2017" name="Genome Announc.">
        <title>Draft Genome Sequence of Romboutsia weinsteinii sp. nov. Strain CCRI-19649(T) Isolated from Surface Water.</title>
        <authorList>
            <person name="Maheux A.F."/>
            <person name="Boudreau D.K."/>
            <person name="Berube E."/>
            <person name="Boissinot M."/>
            <person name="Cantin P."/>
            <person name="Raymond F."/>
            <person name="Corbeil J."/>
            <person name="Omar R.F."/>
            <person name="Bergeron M.G."/>
        </authorList>
    </citation>
    <scope>NUCLEOTIDE SEQUENCE [LARGE SCALE GENOMIC DNA]</scope>
    <source>
        <strain evidence="9 10">CCRI-19649</strain>
    </source>
</reference>
<keyword evidence="1" id="KW-0547">Nucleotide-binding</keyword>
<keyword evidence="10" id="KW-1185">Reference proteome</keyword>
<evidence type="ECO:0000256" key="6">
    <source>
        <dbReference type="ARBA" id="ARBA00023125"/>
    </source>
</evidence>
<keyword evidence="4" id="KW-0347">Helicase</keyword>
<dbReference type="InterPro" id="IPR011604">
    <property type="entry name" value="PDDEXK-like_dom_sf"/>
</dbReference>
<dbReference type="GO" id="GO:0016787">
    <property type="term" value="F:hydrolase activity"/>
    <property type="evidence" value="ECO:0007669"/>
    <property type="project" value="UniProtKB-KW"/>
</dbReference>
<name>A0A371IZJ8_9FIRM</name>
<evidence type="ECO:0000256" key="1">
    <source>
        <dbReference type="ARBA" id="ARBA00022741"/>
    </source>
</evidence>
<dbReference type="Pfam" id="PF12705">
    <property type="entry name" value="PDDEXK_1"/>
    <property type="match status" value="2"/>
</dbReference>
<evidence type="ECO:0000259" key="8">
    <source>
        <dbReference type="Pfam" id="PF12705"/>
    </source>
</evidence>
<keyword evidence="7" id="KW-0234">DNA repair</keyword>
<evidence type="ECO:0000256" key="2">
    <source>
        <dbReference type="ARBA" id="ARBA00022763"/>
    </source>
</evidence>